<evidence type="ECO:0000313" key="1">
    <source>
        <dbReference type="EMBL" id="AZP11394.1"/>
    </source>
</evidence>
<protein>
    <submittedName>
        <fullName evidence="1">Uncharacterized protein</fullName>
    </submittedName>
</protein>
<organism evidence="1 2">
    <name type="scientific">Undibacterium parvum</name>
    <dbReference type="NCBI Taxonomy" id="401471"/>
    <lineage>
        <taxon>Bacteria</taxon>
        <taxon>Pseudomonadati</taxon>
        <taxon>Pseudomonadota</taxon>
        <taxon>Betaproteobacteria</taxon>
        <taxon>Burkholderiales</taxon>
        <taxon>Oxalobacteraceae</taxon>
        <taxon>Undibacterium</taxon>
    </lineage>
</organism>
<dbReference type="AlphaFoldDB" id="A0A3Q9BQI1"/>
<dbReference type="Gene3D" id="2.40.100.10">
    <property type="entry name" value="Cyclophilin-like"/>
    <property type="match status" value="1"/>
</dbReference>
<reference evidence="1 2" key="1">
    <citation type="journal article" date="2011" name="Int. J. Syst. Evol. Microbiol.">
        <title>Description of Undibacterium oligocarboniphilum sp. nov., isolated from purified water, and Undibacterium pigrum strain CCUG 49012 as the type strain of Undibacterium parvum sp. nov., and emended descriptions of the genus Undibacterium and the species Undibacterium pigrum.</title>
        <authorList>
            <person name="Eder W."/>
            <person name="Wanner G."/>
            <person name="Ludwig W."/>
            <person name="Busse H.J."/>
            <person name="Ziemke-Kageler F."/>
            <person name="Lang E."/>
        </authorList>
    </citation>
    <scope>NUCLEOTIDE SEQUENCE [LARGE SCALE GENOMIC DNA]</scope>
    <source>
        <strain evidence="1 2">DSM 23061</strain>
    </source>
</reference>
<dbReference type="InterPro" id="IPR029000">
    <property type="entry name" value="Cyclophilin-like_dom_sf"/>
</dbReference>
<dbReference type="RefSeq" id="WP_126126782.1">
    <property type="nucleotide sequence ID" value="NZ_CP034464.1"/>
</dbReference>
<evidence type="ECO:0000313" key="2">
    <source>
        <dbReference type="Proteomes" id="UP000275663"/>
    </source>
</evidence>
<dbReference type="SUPFAM" id="SSF50891">
    <property type="entry name" value="Cyclophilin-like"/>
    <property type="match status" value="1"/>
</dbReference>
<name>A0A3Q9BQI1_9BURK</name>
<dbReference type="KEGG" id="upv:EJN92_04870"/>
<dbReference type="EMBL" id="CP034464">
    <property type="protein sequence ID" value="AZP11394.1"/>
    <property type="molecule type" value="Genomic_DNA"/>
</dbReference>
<dbReference type="Proteomes" id="UP000275663">
    <property type="component" value="Chromosome"/>
</dbReference>
<sequence length="129" mass="14383">MPSSNRLVRFSLGALLYAVIGHAPRHLDRNITLLGRVIHGMELLSALPRGTAAMGFYDRPEQAVLIKSMRIAQDLPAAERSKLEILRTDTPLFQAITEAPRNRSGKWYKTAANYIDLCNVPVPVKTKTE</sequence>
<dbReference type="OrthoDB" id="9807797at2"/>
<proteinExistence type="predicted"/>
<accession>A0A3Q9BQI1</accession>
<gene>
    <name evidence="1" type="ORF">EJN92_04870</name>
</gene>
<keyword evidence="2" id="KW-1185">Reference proteome</keyword>